<dbReference type="AlphaFoldDB" id="A0A411DHE4"/>
<evidence type="ECO:0000256" key="1">
    <source>
        <dbReference type="SAM" id="MobiDB-lite"/>
    </source>
</evidence>
<protein>
    <submittedName>
        <fullName evidence="2">Uncharacterized protein</fullName>
    </submittedName>
</protein>
<evidence type="ECO:0000313" key="2">
    <source>
        <dbReference type="EMBL" id="QBA19772.1"/>
    </source>
</evidence>
<reference evidence="2" key="1">
    <citation type="submission" date="2019-01" db="EMBL/GenBank/DDBJ databases">
        <title>Whole Genome Sequencing for Putative Detection of Antimicrobial Resistance and Potential Virulence Factors in Chryseobacterium indologenes isolated from Nile Tilapia in Tanzania.</title>
        <authorList>
            <person name="Mwega E."/>
            <person name="Mutoloki S."/>
            <person name="Mugimba K."/>
            <person name="Colquhoun D."/>
            <person name="Mdegela R."/>
            <person name="Evensen O."/>
            <person name="Wasteson Y."/>
        </authorList>
    </citation>
    <scope>NUCLEOTIDE SEQUENCE [LARGE SCALE GENOMIC DNA]</scope>
    <source>
        <strain evidence="2">StR 01</strain>
    </source>
</reference>
<name>A0A411DHE4_CHRID</name>
<proteinExistence type="predicted"/>
<organism evidence="2">
    <name type="scientific">Chryseobacterium indologenes</name>
    <name type="common">Flavobacterium indologenes</name>
    <dbReference type="NCBI Taxonomy" id="253"/>
    <lineage>
        <taxon>Bacteria</taxon>
        <taxon>Pseudomonadati</taxon>
        <taxon>Bacteroidota</taxon>
        <taxon>Flavobacteriia</taxon>
        <taxon>Flavobacteriales</taxon>
        <taxon>Weeksellaceae</taxon>
        <taxon>Chryseobacterium group</taxon>
        <taxon>Chryseobacterium</taxon>
    </lineage>
</organism>
<gene>
    <name evidence="2" type="ORF">EU348_00780</name>
</gene>
<feature type="region of interest" description="Disordered" evidence="1">
    <location>
        <begin position="1"/>
        <end position="24"/>
    </location>
</feature>
<sequence length="86" mass="9546">MEFKSFVEPSNTEEERLKSASAEAGKNAVPVGFQLFNTNAISCVKCKSGQNVKVANIAPLSENNDENQYPLCENCRKASFKVKIFR</sequence>
<accession>A0A411DHE4</accession>
<dbReference type="EMBL" id="CP035532">
    <property type="protein sequence ID" value="QBA19772.1"/>
    <property type="molecule type" value="Genomic_DNA"/>
</dbReference>